<dbReference type="InterPro" id="IPR050109">
    <property type="entry name" value="HTH-type_TetR-like_transc_reg"/>
</dbReference>
<dbReference type="Gene3D" id="1.10.10.60">
    <property type="entry name" value="Homeodomain-like"/>
    <property type="match status" value="1"/>
</dbReference>
<dbReference type="InterPro" id="IPR041678">
    <property type="entry name" value="TetR_C_16"/>
</dbReference>
<evidence type="ECO:0000259" key="4">
    <source>
        <dbReference type="PROSITE" id="PS50977"/>
    </source>
</evidence>
<dbReference type="GO" id="GO:0000976">
    <property type="term" value="F:transcription cis-regulatory region binding"/>
    <property type="evidence" value="ECO:0007669"/>
    <property type="project" value="TreeGrafter"/>
</dbReference>
<dbReference type="InterPro" id="IPR001647">
    <property type="entry name" value="HTH_TetR"/>
</dbReference>
<sequence length="213" mass="23095">MNKTRGRPRAGSDDGRDRLLEAARELFSAHGYNGATVRMIAGRAGCDPALVSYHFGSKKLLFARAMALSLGPSSVLEEAIDGDPEGVPERLAALVIRAWETPEVQGTLTQLVATGMQHPEVLHAFREYLEREIVGPLVEYFGGSAAARERATATITIIIGLIFGRYVIGVEPLRSERPDRLLALLTPSLEAISPPGQRTRRRPVNRSVGGRGT</sequence>
<dbReference type="EMBL" id="CP063169">
    <property type="protein sequence ID" value="QOR69436.1"/>
    <property type="molecule type" value="Genomic_DNA"/>
</dbReference>
<keyword evidence="1 2" id="KW-0238">DNA-binding</keyword>
<dbReference type="RefSeq" id="WP_193495821.1">
    <property type="nucleotide sequence ID" value="NZ_CP063169.1"/>
</dbReference>
<dbReference type="KEGG" id="halt:IM660_12115"/>
<organism evidence="5 6">
    <name type="scientific">Ruania alkalisoli</name>
    <dbReference type="NCBI Taxonomy" id="2779775"/>
    <lineage>
        <taxon>Bacteria</taxon>
        <taxon>Bacillati</taxon>
        <taxon>Actinomycetota</taxon>
        <taxon>Actinomycetes</taxon>
        <taxon>Micrococcales</taxon>
        <taxon>Ruaniaceae</taxon>
        <taxon>Ruania</taxon>
    </lineage>
</organism>
<dbReference type="PANTHER" id="PTHR30055">
    <property type="entry name" value="HTH-TYPE TRANSCRIPTIONAL REGULATOR RUTR"/>
    <property type="match status" value="1"/>
</dbReference>
<name>A0A7M1SPD1_9MICO</name>
<evidence type="ECO:0000256" key="3">
    <source>
        <dbReference type="SAM" id="MobiDB-lite"/>
    </source>
</evidence>
<dbReference type="Gene3D" id="1.10.357.10">
    <property type="entry name" value="Tetracycline Repressor, domain 2"/>
    <property type="match status" value="1"/>
</dbReference>
<protein>
    <submittedName>
        <fullName evidence="5">TetR family transcriptional regulator</fullName>
    </submittedName>
</protein>
<dbReference type="Pfam" id="PF17920">
    <property type="entry name" value="TetR_C_16"/>
    <property type="match status" value="1"/>
</dbReference>
<evidence type="ECO:0000256" key="1">
    <source>
        <dbReference type="ARBA" id="ARBA00023125"/>
    </source>
</evidence>
<proteinExistence type="predicted"/>
<feature type="DNA-binding region" description="H-T-H motif" evidence="2">
    <location>
        <begin position="36"/>
        <end position="55"/>
    </location>
</feature>
<dbReference type="InterPro" id="IPR036271">
    <property type="entry name" value="Tet_transcr_reg_TetR-rel_C_sf"/>
</dbReference>
<dbReference type="SUPFAM" id="SSF46689">
    <property type="entry name" value="Homeodomain-like"/>
    <property type="match status" value="1"/>
</dbReference>
<dbReference type="SUPFAM" id="SSF48498">
    <property type="entry name" value="Tetracyclin repressor-like, C-terminal domain"/>
    <property type="match status" value="1"/>
</dbReference>
<keyword evidence="6" id="KW-1185">Reference proteome</keyword>
<feature type="domain" description="HTH tetR-type" evidence="4">
    <location>
        <begin position="13"/>
        <end position="73"/>
    </location>
</feature>
<evidence type="ECO:0000256" key="2">
    <source>
        <dbReference type="PROSITE-ProRule" id="PRU00335"/>
    </source>
</evidence>
<accession>A0A7M1SPD1</accession>
<dbReference type="PRINTS" id="PR00455">
    <property type="entry name" value="HTHTETR"/>
</dbReference>
<gene>
    <name evidence="5" type="ORF">IM660_12115</name>
</gene>
<dbReference type="PROSITE" id="PS50977">
    <property type="entry name" value="HTH_TETR_2"/>
    <property type="match status" value="1"/>
</dbReference>
<dbReference type="Pfam" id="PF00440">
    <property type="entry name" value="TetR_N"/>
    <property type="match status" value="1"/>
</dbReference>
<reference evidence="5 6" key="1">
    <citation type="submission" date="2020-10" db="EMBL/GenBank/DDBJ databases">
        <title>Haloactinobacterium sp. RN3S43, a bacterium isolated from saline soil.</title>
        <authorList>
            <person name="Sun J.-Q."/>
        </authorList>
    </citation>
    <scope>NUCLEOTIDE SEQUENCE [LARGE SCALE GENOMIC DNA]</scope>
    <source>
        <strain evidence="5 6">RN3S43</strain>
    </source>
</reference>
<dbReference type="PANTHER" id="PTHR30055:SF235">
    <property type="entry name" value="TRANSCRIPTIONAL REGULATORY PROTEIN"/>
    <property type="match status" value="1"/>
</dbReference>
<dbReference type="InterPro" id="IPR009057">
    <property type="entry name" value="Homeodomain-like_sf"/>
</dbReference>
<dbReference type="Proteomes" id="UP000593758">
    <property type="component" value="Chromosome"/>
</dbReference>
<dbReference type="GO" id="GO:0003700">
    <property type="term" value="F:DNA-binding transcription factor activity"/>
    <property type="evidence" value="ECO:0007669"/>
    <property type="project" value="TreeGrafter"/>
</dbReference>
<evidence type="ECO:0000313" key="6">
    <source>
        <dbReference type="Proteomes" id="UP000593758"/>
    </source>
</evidence>
<dbReference type="AlphaFoldDB" id="A0A7M1SPD1"/>
<evidence type="ECO:0000313" key="5">
    <source>
        <dbReference type="EMBL" id="QOR69436.1"/>
    </source>
</evidence>
<feature type="region of interest" description="Disordered" evidence="3">
    <location>
        <begin position="193"/>
        <end position="213"/>
    </location>
</feature>